<organism evidence="2 3">
    <name type="scientific">Ornithinibacillus halophilus</name>
    <dbReference type="NCBI Taxonomy" id="930117"/>
    <lineage>
        <taxon>Bacteria</taxon>
        <taxon>Bacillati</taxon>
        <taxon>Bacillota</taxon>
        <taxon>Bacilli</taxon>
        <taxon>Bacillales</taxon>
        <taxon>Bacillaceae</taxon>
        <taxon>Ornithinibacillus</taxon>
    </lineage>
</organism>
<accession>A0A1M5HPZ0</accession>
<dbReference type="OrthoDB" id="2427324at2"/>
<name>A0A1M5HPZ0_9BACI</name>
<dbReference type="AlphaFoldDB" id="A0A1M5HPZ0"/>
<evidence type="ECO:0000313" key="3">
    <source>
        <dbReference type="Proteomes" id="UP000183988"/>
    </source>
</evidence>
<sequence>MTTYHSRSSNSILTALIVVGVLIARDYHLVLLIIPTILLLIGLLRLQVEIDEEIKITICFIRLPLFQKSVSAEKISSIKFTRAMWAKKRSVVKFKNGFFLFLTQYYPGDFYEKLMDFSSQYQIPVKKTKDFETIIRLERKKMNKEEGRNEELF</sequence>
<evidence type="ECO:0000256" key="1">
    <source>
        <dbReference type="SAM" id="Phobius"/>
    </source>
</evidence>
<keyword evidence="1" id="KW-0472">Membrane</keyword>
<keyword evidence="1" id="KW-1133">Transmembrane helix</keyword>
<dbReference type="RefSeq" id="WP_072890248.1">
    <property type="nucleotide sequence ID" value="NZ_FQVW01000019.1"/>
</dbReference>
<dbReference type="EMBL" id="FQVW01000019">
    <property type="protein sequence ID" value="SHG18031.1"/>
    <property type="molecule type" value="Genomic_DNA"/>
</dbReference>
<proteinExistence type="predicted"/>
<gene>
    <name evidence="2" type="ORF">SAMN05216225_10193</name>
</gene>
<protein>
    <recommendedName>
        <fullName evidence="4">PH domain-containing protein</fullName>
    </recommendedName>
</protein>
<feature type="transmembrane region" description="Helical" evidence="1">
    <location>
        <begin position="12"/>
        <end position="41"/>
    </location>
</feature>
<reference evidence="2 3" key="1">
    <citation type="submission" date="2016-11" db="EMBL/GenBank/DDBJ databases">
        <authorList>
            <person name="Jaros S."/>
            <person name="Januszkiewicz K."/>
            <person name="Wedrychowicz H."/>
        </authorList>
    </citation>
    <scope>NUCLEOTIDE SEQUENCE [LARGE SCALE GENOMIC DNA]</scope>
    <source>
        <strain evidence="2 3">IBRC-M 10683</strain>
    </source>
</reference>
<evidence type="ECO:0000313" key="2">
    <source>
        <dbReference type="EMBL" id="SHG18031.1"/>
    </source>
</evidence>
<evidence type="ECO:0008006" key="4">
    <source>
        <dbReference type="Google" id="ProtNLM"/>
    </source>
</evidence>
<dbReference type="Proteomes" id="UP000183988">
    <property type="component" value="Unassembled WGS sequence"/>
</dbReference>
<keyword evidence="3" id="KW-1185">Reference proteome</keyword>
<keyword evidence="1" id="KW-0812">Transmembrane</keyword>
<dbReference type="STRING" id="930117.SAMN05216225_10193"/>